<keyword evidence="2" id="KW-1185">Reference proteome</keyword>
<dbReference type="AlphaFoldDB" id="A0A1R2ATE1"/>
<dbReference type="Proteomes" id="UP000187209">
    <property type="component" value="Unassembled WGS sequence"/>
</dbReference>
<gene>
    <name evidence="1" type="ORF">SteCoe_34952</name>
</gene>
<organism evidence="1 2">
    <name type="scientific">Stentor coeruleus</name>
    <dbReference type="NCBI Taxonomy" id="5963"/>
    <lineage>
        <taxon>Eukaryota</taxon>
        <taxon>Sar</taxon>
        <taxon>Alveolata</taxon>
        <taxon>Ciliophora</taxon>
        <taxon>Postciliodesmatophora</taxon>
        <taxon>Heterotrichea</taxon>
        <taxon>Heterotrichida</taxon>
        <taxon>Stentoridae</taxon>
        <taxon>Stentor</taxon>
    </lineage>
</organism>
<evidence type="ECO:0000313" key="1">
    <source>
        <dbReference type="EMBL" id="OMJ67787.1"/>
    </source>
</evidence>
<dbReference type="EMBL" id="MPUH01001436">
    <property type="protein sequence ID" value="OMJ67787.1"/>
    <property type="molecule type" value="Genomic_DNA"/>
</dbReference>
<proteinExistence type="predicted"/>
<evidence type="ECO:0000313" key="2">
    <source>
        <dbReference type="Proteomes" id="UP000187209"/>
    </source>
</evidence>
<name>A0A1R2ATE1_9CILI</name>
<protein>
    <submittedName>
        <fullName evidence="1">Uncharacterized protein</fullName>
    </submittedName>
</protein>
<comment type="caution">
    <text evidence="1">The sequence shown here is derived from an EMBL/GenBank/DDBJ whole genome shotgun (WGS) entry which is preliminary data.</text>
</comment>
<reference evidence="1 2" key="1">
    <citation type="submission" date="2016-11" db="EMBL/GenBank/DDBJ databases">
        <title>The macronuclear genome of Stentor coeruleus: a giant cell with tiny introns.</title>
        <authorList>
            <person name="Slabodnick M."/>
            <person name="Ruby J.G."/>
            <person name="Reiff S.B."/>
            <person name="Swart E.C."/>
            <person name="Gosai S."/>
            <person name="Prabakaran S."/>
            <person name="Witkowska E."/>
            <person name="Larue G.E."/>
            <person name="Fisher S."/>
            <person name="Freeman R.M."/>
            <person name="Gunawardena J."/>
            <person name="Chu W."/>
            <person name="Stover N.A."/>
            <person name="Gregory B.D."/>
            <person name="Nowacki M."/>
            <person name="Derisi J."/>
            <person name="Roy S.W."/>
            <person name="Marshall W.F."/>
            <person name="Sood P."/>
        </authorList>
    </citation>
    <scope>NUCLEOTIDE SEQUENCE [LARGE SCALE GENOMIC DNA]</scope>
    <source>
        <strain evidence="1">WM001</strain>
    </source>
</reference>
<accession>A0A1R2ATE1</accession>
<sequence>MDSAIYIVSVKNCKDEWLDKRLVHSFTPLMQLLQDRLAFCMIISAPVCECLQFAGLMTSEANPDINIIESLSNFSDHFYEQGVVTSLQQTILKELKIDEFSDKTNFIPLFNYLLKIDSNSIIFVPDSFKPNFESFSELRKDSQQIDVFRVKYNQNMKVVISSLDISRERIKFIVRKIKPTKLGSCDLICKETGEVMAKFSNLQEELLVKIYNKGEILGKEDRKNVLKVLRQENKNIYGQRFVVMKNTEIISNEWAVPEYLVDAYFDNKDYFVRIRNKSDKKYNIVEVTSGDYRKLVDTSEIPINDTLLIKIRGKNVNKPARFCVKFQDAIISNVFEFVTDQVE</sequence>